<dbReference type="Proteomes" id="UP001320460">
    <property type="component" value="Chromosome"/>
</dbReference>
<protein>
    <submittedName>
        <fullName evidence="1">Uncharacterized protein</fullName>
    </submittedName>
</protein>
<evidence type="ECO:0000313" key="2">
    <source>
        <dbReference type="Proteomes" id="UP001320460"/>
    </source>
</evidence>
<sequence>MILIKLLVAKALKGFLAYSLALEMKIKKTSGCMRL</sequence>
<reference evidence="1 2" key="1">
    <citation type="submission" date="2021-12" db="EMBL/GenBank/DDBJ databases">
        <title>Complete genome sequence of Phytobacter diazotrophicus TA9734.</title>
        <authorList>
            <person name="Kubota H."/>
            <person name="Nakayama Y."/>
            <person name="Ariyoshi T."/>
        </authorList>
    </citation>
    <scope>NUCLEOTIDE SEQUENCE [LARGE SCALE GENOMIC DNA]</scope>
    <source>
        <strain evidence="1 2">TA9734</strain>
    </source>
</reference>
<gene>
    <name evidence="1" type="ORF">PDTA9734_32040</name>
</gene>
<dbReference type="EMBL" id="AP025334">
    <property type="protein sequence ID" value="BDD51717.1"/>
    <property type="molecule type" value="Genomic_DNA"/>
</dbReference>
<organism evidence="1 2">
    <name type="scientific">Phytobacter diazotrophicus</name>
    <dbReference type="NCBI Taxonomy" id="395631"/>
    <lineage>
        <taxon>Bacteria</taxon>
        <taxon>Pseudomonadati</taxon>
        <taxon>Pseudomonadota</taxon>
        <taxon>Gammaproteobacteria</taxon>
        <taxon>Enterobacterales</taxon>
        <taxon>Enterobacteriaceae</taxon>
        <taxon>Phytobacter</taxon>
    </lineage>
</organism>
<proteinExistence type="predicted"/>
<evidence type="ECO:0000313" key="1">
    <source>
        <dbReference type="EMBL" id="BDD51717.1"/>
    </source>
</evidence>
<name>A0ABM7VWU5_9ENTR</name>
<accession>A0ABM7VWU5</accession>
<keyword evidence="2" id="KW-1185">Reference proteome</keyword>